<evidence type="ECO:0000313" key="2">
    <source>
        <dbReference type="Proteomes" id="UP000368474"/>
    </source>
</evidence>
<evidence type="ECO:0000313" key="1">
    <source>
        <dbReference type="EMBL" id="VVD69485.1"/>
    </source>
</evidence>
<dbReference type="Proteomes" id="UP000368474">
    <property type="component" value="Unassembled WGS sequence"/>
</dbReference>
<sequence length="95" mass="11516">MRTTYREPEDIQEDIDGVIAERQRASKKEVKRSTIYTEALRLYRKYRTQEDANKVFAAEFERLHKLIERQHGEIKQLRFENNKNKNTGERNHDVH</sequence>
<dbReference type="EMBL" id="CABPSD010000001">
    <property type="protein sequence ID" value="VVD69485.1"/>
    <property type="molecule type" value="Genomic_DNA"/>
</dbReference>
<keyword evidence="2" id="KW-1185">Reference proteome</keyword>
<name>A0A5E4S265_9BURK</name>
<accession>A0A5E4S265</accession>
<gene>
    <name evidence="1" type="ORF">PMO31116_00525</name>
</gene>
<proteinExistence type="predicted"/>
<dbReference type="RefSeq" id="WP_150565320.1">
    <property type="nucleotide sequence ID" value="NZ_CABPSD010000001.1"/>
</dbReference>
<protein>
    <submittedName>
        <fullName evidence="1">Uncharacterized protein</fullName>
    </submittedName>
</protein>
<organism evidence="1 2">
    <name type="scientific">Pandoraea morbifera</name>
    <dbReference type="NCBI Taxonomy" id="2508300"/>
    <lineage>
        <taxon>Bacteria</taxon>
        <taxon>Pseudomonadati</taxon>
        <taxon>Pseudomonadota</taxon>
        <taxon>Betaproteobacteria</taxon>
        <taxon>Burkholderiales</taxon>
        <taxon>Burkholderiaceae</taxon>
        <taxon>Pandoraea</taxon>
    </lineage>
</organism>
<reference evidence="1 2" key="1">
    <citation type="submission" date="2019-08" db="EMBL/GenBank/DDBJ databases">
        <authorList>
            <person name="Peeters C."/>
        </authorList>
    </citation>
    <scope>NUCLEOTIDE SEQUENCE [LARGE SCALE GENOMIC DNA]</scope>
    <source>
        <strain evidence="1 2">LMG 31116</strain>
    </source>
</reference>
<dbReference type="AlphaFoldDB" id="A0A5E4S265"/>